<reference evidence="1 2" key="1">
    <citation type="journal article" date="2022" name="DNA Res.">
        <title>Chromosomal-level genome assembly of the orchid tree Bauhinia variegata (Leguminosae; Cercidoideae) supports the allotetraploid origin hypothesis of Bauhinia.</title>
        <authorList>
            <person name="Zhong Y."/>
            <person name="Chen Y."/>
            <person name="Zheng D."/>
            <person name="Pang J."/>
            <person name="Liu Y."/>
            <person name="Luo S."/>
            <person name="Meng S."/>
            <person name="Qian L."/>
            <person name="Wei D."/>
            <person name="Dai S."/>
            <person name="Zhou R."/>
        </authorList>
    </citation>
    <scope>NUCLEOTIDE SEQUENCE [LARGE SCALE GENOMIC DNA]</scope>
    <source>
        <strain evidence="1">BV-YZ2020</strain>
    </source>
</reference>
<sequence>MVHERKAGIPHKKGDGMYEEDLEFPRQFRVPMTALDIIWGNDHRFWRIFPLEDEEIRSTGFKQGALLVQVNWLEVTGKLPVVLFRNSSATKYEIYYVLKFRVDAFGWHSAPIKFKARVNGEEMEKIIILEPYTQKYEVWHEIQGGEFSILDGDINDNGDVTFGMHEVDTAWWKGSMVLAGIKIQAKAGE</sequence>
<keyword evidence="2" id="KW-1185">Reference proteome</keyword>
<name>A0ACB9L9U1_BAUVA</name>
<dbReference type="Proteomes" id="UP000828941">
    <property type="component" value="Chromosome 12"/>
</dbReference>
<evidence type="ECO:0000313" key="1">
    <source>
        <dbReference type="EMBL" id="KAI4306377.1"/>
    </source>
</evidence>
<gene>
    <name evidence="1" type="ORF">L6164_029659</name>
</gene>
<comment type="caution">
    <text evidence="1">The sequence shown here is derived from an EMBL/GenBank/DDBJ whole genome shotgun (WGS) entry which is preliminary data.</text>
</comment>
<accession>A0ACB9L9U1</accession>
<protein>
    <submittedName>
        <fullName evidence="1">Uncharacterized protein</fullName>
    </submittedName>
</protein>
<evidence type="ECO:0000313" key="2">
    <source>
        <dbReference type="Proteomes" id="UP000828941"/>
    </source>
</evidence>
<organism evidence="1 2">
    <name type="scientific">Bauhinia variegata</name>
    <name type="common">Purple orchid tree</name>
    <name type="synonym">Phanera variegata</name>
    <dbReference type="NCBI Taxonomy" id="167791"/>
    <lineage>
        <taxon>Eukaryota</taxon>
        <taxon>Viridiplantae</taxon>
        <taxon>Streptophyta</taxon>
        <taxon>Embryophyta</taxon>
        <taxon>Tracheophyta</taxon>
        <taxon>Spermatophyta</taxon>
        <taxon>Magnoliopsida</taxon>
        <taxon>eudicotyledons</taxon>
        <taxon>Gunneridae</taxon>
        <taxon>Pentapetalae</taxon>
        <taxon>rosids</taxon>
        <taxon>fabids</taxon>
        <taxon>Fabales</taxon>
        <taxon>Fabaceae</taxon>
        <taxon>Cercidoideae</taxon>
        <taxon>Cercideae</taxon>
        <taxon>Bauhiniinae</taxon>
        <taxon>Bauhinia</taxon>
    </lineage>
</organism>
<dbReference type="EMBL" id="CM039437">
    <property type="protein sequence ID" value="KAI4306377.1"/>
    <property type="molecule type" value="Genomic_DNA"/>
</dbReference>
<proteinExistence type="predicted"/>